<accession>A0ABU1E735</accession>
<evidence type="ECO:0000313" key="4">
    <source>
        <dbReference type="EMBL" id="MDR4953630.1"/>
    </source>
</evidence>
<dbReference type="Gene3D" id="3.40.50.1820">
    <property type="entry name" value="alpha/beta hydrolase"/>
    <property type="match status" value="1"/>
</dbReference>
<protein>
    <submittedName>
        <fullName evidence="4">Alpha/beta hydrolase</fullName>
    </submittedName>
</protein>
<dbReference type="InterPro" id="IPR050300">
    <property type="entry name" value="GDXG_lipolytic_enzyme"/>
</dbReference>
<dbReference type="InterPro" id="IPR013094">
    <property type="entry name" value="AB_hydrolase_3"/>
</dbReference>
<evidence type="ECO:0000259" key="3">
    <source>
        <dbReference type="Pfam" id="PF07859"/>
    </source>
</evidence>
<dbReference type="PANTHER" id="PTHR48081">
    <property type="entry name" value="AB HYDROLASE SUPERFAMILY PROTEIN C4A8.06C"/>
    <property type="match status" value="1"/>
</dbReference>
<dbReference type="InterPro" id="IPR002168">
    <property type="entry name" value="Lipase_GDXG_HIS_AS"/>
</dbReference>
<dbReference type="RefSeq" id="WP_309522630.1">
    <property type="nucleotide sequence ID" value="NZ_JAVIXS010000015.1"/>
</dbReference>
<evidence type="ECO:0000313" key="5">
    <source>
        <dbReference type="Proteomes" id="UP001260959"/>
    </source>
</evidence>
<dbReference type="PANTHER" id="PTHR48081:SF8">
    <property type="entry name" value="ALPHA_BETA HYDROLASE FOLD-3 DOMAIN-CONTAINING PROTEIN-RELATED"/>
    <property type="match status" value="1"/>
</dbReference>
<keyword evidence="5" id="KW-1185">Reference proteome</keyword>
<dbReference type="Proteomes" id="UP001260959">
    <property type="component" value="Unassembled WGS sequence"/>
</dbReference>
<name>A0ABU1E735_9FLAO</name>
<gene>
    <name evidence="4" type="ORF">REB14_15735</name>
</gene>
<comment type="caution">
    <text evidence="4">The sequence shown here is derived from an EMBL/GenBank/DDBJ whole genome shotgun (WGS) entry which is preliminary data.</text>
</comment>
<dbReference type="SUPFAM" id="SSF53474">
    <property type="entry name" value="alpha/beta-Hydrolases"/>
    <property type="match status" value="1"/>
</dbReference>
<feature type="domain" description="Alpha/beta hydrolase fold-3" evidence="3">
    <location>
        <begin position="54"/>
        <end position="250"/>
    </location>
</feature>
<proteinExistence type="inferred from homology"/>
<reference evidence="4 5" key="1">
    <citation type="submission" date="2023-08" db="EMBL/GenBank/DDBJ databases">
        <authorList>
            <person name="Maltman C."/>
        </authorList>
    </citation>
    <scope>NUCLEOTIDE SEQUENCE [LARGE SCALE GENOMIC DNA]</scope>
    <source>
        <strain evidence="4 5">ES2</strain>
    </source>
</reference>
<dbReference type="PROSITE" id="PS01173">
    <property type="entry name" value="LIPASE_GDXG_HIS"/>
    <property type="match status" value="1"/>
</dbReference>
<dbReference type="GO" id="GO:0016787">
    <property type="term" value="F:hydrolase activity"/>
    <property type="evidence" value="ECO:0007669"/>
    <property type="project" value="UniProtKB-KW"/>
</dbReference>
<dbReference type="EMBL" id="JAVIXS010000015">
    <property type="protein sequence ID" value="MDR4953630.1"/>
    <property type="molecule type" value="Genomic_DNA"/>
</dbReference>
<evidence type="ECO:0000256" key="2">
    <source>
        <dbReference type="ARBA" id="ARBA00022801"/>
    </source>
</evidence>
<keyword evidence="2 4" id="KW-0378">Hydrolase</keyword>
<comment type="similarity">
    <text evidence="1">Belongs to the 'GDXG' lipolytic enzyme family.</text>
</comment>
<dbReference type="Pfam" id="PF07859">
    <property type="entry name" value="Abhydrolase_3"/>
    <property type="match status" value="1"/>
</dbReference>
<organism evidence="4 5">
    <name type="scientific">Chryseobacterium metallicongregator</name>
    <dbReference type="NCBI Taxonomy" id="3073042"/>
    <lineage>
        <taxon>Bacteria</taxon>
        <taxon>Pseudomonadati</taxon>
        <taxon>Bacteroidota</taxon>
        <taxon>Flavobacteriia</taxon>
        <taxon>Flavobacteriales</taxon>
        <taxon>Weeksellaceae</taxon>
        <taxon>Chryseobacterium group</taxon>
        <taxon>Chryseobacterium</taxon>
    </lineage>
</organism>
<evidence type="ECO:0000256" key="1">
    <source>
        <dbReference type="ARBA" id="ARBA00010515"/>
    </source>
</evidence>
<sequence>MGINSQIIEDNRTLYDSIGNTYPAAEGVTITTEIINNITCYWFEPENSKSNELVFYIHGGGYAIGSFQSHKAMVSHFAKGLDRTILFISYALAPEKPYPNGLNDILSVYEYAVQKFPMHHFYLFGDSAGGGLAIASVNEINKKNWKTPKAVSVISPWYNLESNNPSFDSRQHLDQILNKEMVKSFAYAYAGTQLSAADPSQLSFTTFPPVFIGVGTNEIMFDDAMNFFDMVYQIQPNSQLKIYGGEGHVLTQLNISSPAAQDLIMNIAYFFNNTDRE</sequence>
<dbReference type="InterPro" id="IPR029058">
    <property type="entry name" value="AB_hydrolase_fold"/>
</dbReference>